<protein>
    <submittedName>
        <fullName evidence="4">AMP-binding protein</fullName>
    </submittedName>
</protein>
<dbReference type="InterPro" id="IPR023213">
    <property type="entry name" value="CAT-like_dom_sf"/>
</dbReference>
<reference evidence="4" key="1">
    <citation type="submission" date="2021-03" db="EMBL/GenBank/DDBJ databases">
        <authorList>
            <person name="Wang G."/>
        </authorList>
    </citation>
    <scope>NUCLEOTIDE SEQUENCE</scope>
    <source>
        <strain evidence="4">KCTC 12899</strain>
    </source>
</reference>
<dbReference type="Gene3D" id="1.10.1200.10">
    <property type="entry name" value="ACP-like"/>
    <property type="match status" value="1"/>
</dbReference>
<feature type="domain" description="AMP-dependent synthetase/ligase" evidence="1">
    <location>
        <begin position="266"/>
        <end position="610"/>
    </location>
</feature>
<evidence type="ECO:0000259" key="1">
    <source>
        <dbReference type="Pfam" id="PF00501"/>
    </source>
</evidence>
<evidence type="ECO:0000259" key="2">
    <source>
        <dbReference type="Pfam" id="PF00550"/>
    </source>
</evidence>
<evidence type="ECO:0000313" key="4">
    <source>
        <dbReference type="EMBL" id="MBO1319345.1"/>
    </source>
</evidence>
<dbReference type="SUPFAM" id="SSF47336">
    <property type="entry name" value="ACP-like"/>
    <property type="match status" value="1"/>
</dbReference>
<dbReference type="PANTHER" id="PTHR45527:SF1">
    <property type="entry name" value="FATTY ACID SYNTHASE"/>
    <property type="match status" value="1"/>
</dbReference>
<name>A0A8J7QJH5_9BACT</name>
<dbReference type="GO" id="GO:0043041">
    <property type="term" value="P:amino acid activation for nonribosomal peptide biosynthetic process"/>
    <property type="evidence" value="ECO:0007669"/>
    <property type="project" value="TreeGrafter"/>
</dbReference>
<proteinExistence type="predicted"/>
<dbReference type="Pfam" id="PF00550">
    <property type="entry name" value="PP-binding"/>
    <property type="match status" value="1"/>
</dbReference>
<gene>
    <name evidence="4" type="ORF">J3U88_12805</name>
</gene>
<comment type="caution">
    <text evidence="4">The sequence shown here is derived from an EMBL/GenBank/DDBJ whole genome shotgun (WGS) entry which is preliminary data.</text>
</comment>
<dbReference type="GO" id="GO:0005737">
    <property type="term" value="C:cytoplasm"/>
    <property type="evidence" value="ECO:0007669"/>
    <property type="project" value="TreeGrafter"/>
</dbReference>
<dbReference type="GO" id="GO:0044550">
    <property type="term" value="P:secondary metabolite biosynthetic process"/>
    <property type="evidence" value="ECO:0007669"/>
    <property type="project" value="TreeGrafter"/>
</dbReference>
<dbReference type="Gene3D" id="3.30.300.30">
    <property type="match status" value="1"/>
</dbReference>
<dbReference type="GO" id="GO:0031177">
    <property type="term" value="F:phosphopantetheine binding"/>
    <property type="evidence" value="ECO:0007669"/>
    <property type="project" value="TreeGrafter"/>
</dbReference>
<accession>A0A8J7QJH5</accession>
<keyword evidence="5" id="KW-1185">Reference proteome</keyword>
<dbReference type="Gene3D" id="3.30.559.30">
    <property type="entry name" value="Nonribosomal peptide synthetase, condensation domain"/>
    <property type="match status" value="1"/>
</dbReference>
<dbReference type="InterPro" id="IPR001242">
    <property type="entry name" value="Condensation_dom"/>
</dbReference>
<dbReference type="Proteomes" id="UP000664417">
    <property type="component" value="Unassembled WGS sequence"/>
</dbReference>
<organism evidence="4 5">
    <name type="scientific">Acanthopleuribacter pedis</name>
    <dbReference type="NCBI Taxonomy" id="442870"/>
    <lineage>
        <taxon>Bacteria</taxon>
        <taxon>Pseudomonadati</taxon>
        <taxon>Acidobacteriota</taxon>
        <taxon>Holophagae</taxon>
        <taxon>Acanthopleuribacterales</taxon>
        <taxon>Acanthopleuribacteraceae</taxon>
        <taxon>Acanthopleuribacter</taxon>
    </lineage>
</organism>
<sequence>MVAELWTETSADAGVCSDWWRGRLALVPNGFDPARFIPRGRPGCRDYLGRGVASCQGEVPLLQRFSRYVASLALLWSRHSGCAVVVVQTPPLQQSLAAACGVCAAEPVVLVLEIDSTLTAVDFLESIQTQIETAYGHSNRGLAALLQKETGLTPPRLTPLLVVCPQLHGDPRIEPNLLIQIDLDHDDSIAYHANLLQADYDLKRLHTYWLAVYRDLVDAHVPPAGHLARAGAEPTWLGSTDPETACDDIRQDGLFTWFLDLDDLTQEQPGAPACALDPKITTYAALNDDVKRLSSYLQCELGLVPADPVLIYMNRSPEALAAMLAVIHAGGVVIPLDPAQNQARVADVLAEAKPRYAMTLAGDALDLRGFHGHYVLMDVVLPELPEVLTNVFPILPQEQAAFVFYGAGESDYPQGAVLSRGALYQYVQWANERYRLKDEACSFAWIHSFATPAGLTAVFCTLLQGGQLTIFPEHVTEAEMPAQLRGGFCPVNAIKLNRCRLDLLHQLEPEPTPLRVVVLDAGEVTTADAALLRRFAPDARYLREYGCCESGLAFAACDLDETSSEGEGLPLGRPLPGKRVTIVNQLGLPCPQGVAGEIWVAGHQLGAAYLARPELSNAAFHLDAVGTPVYRSREWGYWLEDGQVVRLGMMGRQFQMGDFRVQPGEIERVLADLEGVEEALVVVRQISSREPQMTAYVLGYHLDEAVLFDQLAERLPAFLIPNYIVPMVAWPLNANGTISYADLPEPEISHSDQYSRAFAPQTYREALLAGLFAKALGLPEVGVTDDFFQLGGDDHAAMDLLKTARALDFYFSYSDLMRSPRVRALAKVPDRVGEDVAQQTVHGALALLPSHVRFFAANPQEPDENVETMVLEVPEGIDARPLELAVERLLTMHDALRARFVGEGASRRAEIMPPAETPAFSVENLHRYDEDRQETRFETIHEQVAGGLCLDWGLLFHVCLCRMGGGLSDRLILVVHQLVVDDVSWRVLLSDLGELYRCFSANRDPYPLAKTDSLRAWSAALRQELQEGSSLSESRRWLEDSMAVEPVFSPLEEPYEIGYRDDHQLVLALDRPTSQTLLIAGRRVLGQRLYTLLLGGLACALRDFSGGEAVTVQLEGQGRRVNIGDLDVSRTVGHLTSHFPFCLVMPPKADELEVLALTGRNLQTVEHEGLGYDMVRYLGEDAPGSALFQQLPEAEIAFSYSGVIDEQPVPGWMTMEHRKWTEENLRRPLMIEGFLREGVLQFQFEWVPSRLEETTVINLAMSFLKYLGRLGEIIGERAQPNTQKSPNFMAVSDPHTTAEFFAGGMSDEDSPM</sequence>
<dbReference type="InterPro" id="IPR000873">
    <property type="entry name" value="AMP-dep_synth/lig_dom"/>
</dbReference>
<dbReference type="SUPFAM" id="SSF56801">
    <property type="entry name" value="Acetyl-CoA synthetase-like"/>
    <property type="match status" value="1"/>
</dbReference>
<dbReference type="RefSeq" id="WP_207859166.1">
    <property type="nucleotide sequence ID" value="NZ_JAFREP010000010.1"/>
</dbReference>
<dbReference type="InterPro" id="IPR036736">
    <property type="entry name" value="ACP-like_sf"/>
</dbReference>
<dbReference type="SUPFAM" id="SSF52777">
    <property type="entry name" value="CoA-dependent acyltransferases"/>
    <property type="match status" value="2"/>
</dbReference>
<dbReference type="Pfam" id="PF00501">
    <property type="entry name" value="AMP-binding"/>
    <property type="match status" value="1"/>
</dbReference>
<evidence type="ECO:0000259" key="3">
    <source>
        <dbReference type="Pfam" id="PF00668"/>
    </source>
</evidence>
<dbReference type="Gene3D" id="3.30.559.10">
    <property type="entry name" value="Chloramphenicol acetyltransferase-like domain"/>
    <property type="match status" value="1"/>
</dbReference>
<evidence type="ECO:0000313" key="5">
    <source>
        <dbReference type="Proteomes" id="UP000664417"/>
    </source>
</evidence>
<dbReference type="InterPro" id="IPR045851">
    <property type="entry name" value="AMP-bd_C_sf"/>
</dbReference>
<feature type="domain" description="Carrier" evidence="2">
    <location>
        <begin position="768"/>
        <end position="827"/>
    </location>
</feature>
<dbReference type="Gene3D" id="3.40.50.12780">
    <property type="entry name" value="N-terminal domain of ligase-like"/>
    <property type="match status" value="1"/>
</dbReference>
<dbReference type="InterPro" id="IPR009081">
    <property type="entry name" value="PP-bd_ACP"/>
</dbReference>
<dbReference type="InterPro" id="IPR042099">
    <property type="entry name" value="ANL_N_sf"/>
</dbReference>
<dbReference type="EMBL" id="JAFREP010000010">
    <property type="protein sequence ID" value="MBO1319345.1"/>
    <property type="molecule type" value="Genomic_DNA"/>
</dbReference>
<dbReference type="Pfam" id="PF00668">
    <property type="entry name" value="Condensation"/>
    <property type="match status" value="1"/>
</dbReference>
<feature type="domain" description="Condensation" evidence="3">
    <location>
        <begin position="852"/>
        <end position="1267"/>
    </location>
</feature>
<dbReference type="PANTHER" id="PTHR45527">
    <property type="entry name" value="NONRIBOSOMAL PEPTIDE SYNTHETASE"/>
    <property type="match status" value="1"/>
</dbReference>
<dbReference type="GO" id="GO:0003824">
    <property type="term" value="F:catalytic activity"/>
    <property type="evidence" value="ECO:0007669"/>
    <property type="project" value="InterPro"/>
</dbReference>